<feature type="region of interest" description="Disordered" evidence="4">
    <location>
        <begin position="307"/>
        <end position="327"/>
    </location>
</feature>
<dbReference type="Pfam" id="PF07728">
    <property type="entry name" value="AAA_5"/>
    <property type="match status" value="1"/>
</dbReference>
<dbReference type="InterPro" id="IPR013615">
    <property type="entry name" value="CbbQ_C"/>
</dbReference>
<dbReference type="Proteomes" id="UP000715095">
    <property type="component" value="Unassembled WGS sequence"/>
</dbReference>
<dbReference type="InterPro" id="IPR027417">
    <property type="entry name" value="P-loop_NTPase"/>
</dbReference>
<dbReference type="InterPro" id="IPR050764">
    <property type="entry name" value="CbbQ/NirQ/NorQ/GpvN"/>
</dbReference>
<proteinExistence type="inferred from homology"/>
<feature type="non-terminal residue" evidence="6">
    <location>
        <position position="327"/>
    </location>
</feature>
<evidence type="ECO:0000313" key="6">
    <source>
        <dbReference type="EMBL" id="MBM6705074.1"/>
    </source>
</evidence>
<dbReference type="EMBL" id="JACJJC010000093">
    <property type="protein sequence ID" value="MBM6705074.1"/>
    <property type="molecule type" value="Genomic_DNA"/>
</dbReference>
<keyword evidence="7" id="KW-1185">Reference proteome</keyword>
<dbReference type="Gene3D" id="3.40.50.300">
    <property type="entry name" value="P-loop containing nucleotide triphosphate hydrolases"/>
    <property type="match status" value="1"/>
</dbReference>
<evidence type="ECO:0000256" key="4">
    <source>
        <dbReference type="SAM" id="MobiDB-lite"/>
    </source>
</evidence>
<protein>
    <submittedName>
        <fullName evidence="6">AAA family ATPase</fullName>
    </submittedName>
</protein>
<dbReference type="SMART" id="SM00382">
    <property type="entry name" value="AAA"/>
    <property type="match status" value="1"/>
</dbReference>
<evidence type="ECO:0000256" key="2">
    <source>
        <dbReference type="ARBA" id="ARBA00022741"/>
    </source>
</evidence>
<comment type="similarity">
    <text evidence="1">Belongs to the CbbQ/NirQ/NorQ/GpvN family.</text>
</comment>
<sequence length="327" mass="35191">MPAAMLLTGYADASNPAVPKAAEGYIFRKDVLRAVLAFLMKPSGDALFISGPTGSGKTSVVTEVAARLNWPVQQITMNGRFEFSQLKGQFVVASPAPGEAPVMTFMHGPLAAAMKHGHILLLNEIDLADPAELAGLNDVLEGRPLVIAENGGEIVRPHPMFRVVATANSFGNGDASGLYQGIQQQNLAALDRYRLLEVDYAAPAAEQAILGQVLSKDLTEVIPLMIQLANEIRKLFKGDGEEMTSRLSVTMSTRTLIRWGKLAEAFRGAPNVMKFALDQALLLRADPADQKAINNLGKAVFGTKWNRASRKPREKKAAAENTDGQAD</sequence>
<organism evidence="6 7">
    <name type="scientific">Sutterella massiliensis</name>
    <dbReference type="NCBI Taxonomy" id="1816689"/>
    <lineage>
        <taxon>Bacteria</taxon>
        <taxon>Pseudomonadati</taxon>
        <taxon>Pseudomonadota</taxon>
        <taxon>Betaproteobacteria</taxon>
        <taxon>Burkholderiales</taxon>
        <taxon>Sutterellaceae</taxon>
        <taxon>Sutterella</taxon>
    </lineage>
</organism>
<evidence type="ECO:0000256" key="1">
    <source>
        <dbReference type="ARBA" id="ARBA00009417"/>
    </source>
</evidence>
<gene>
    <name evidence="6" type="ORF">H6A60_11420</name>
</gene>
<feature type="domain" description="AAA+ ATPase" evidence="5">
    <location>
        <begin position="43"/>
        <end position="174"/>
    </location>
</feature>
<comment type="caution">
    <text evidence="6">The sequence shown here is derived from an EMBL/GenBank/DDBJ whole genome shotgun (WGS) entry which is preliminary data.</text>
</comment>
<name>A0ABS2DUP5_9BURK</name>
<accession>A0ABS2DUP5</accession>
<reference evidence="6 7" key="1">
    <citation type="journal article" date="2021" name="Sci. Rep.">
        <title>The distribution of antibiotic resistance genes in chicken gut microbiota commensals.</title>
        <authorList>
            <person name="Juricova H."/>
            <person name="Matiasovicova J."/>
            <person name="Kubasova T."/>
            <person name="Cejkova D."/>
            <person name="Rychlik I."/>
        </authorList>
    </citation>
    <scope>NUCLEOTIDE SEQUENCE [LARGE SCALE GENOMIC DNA]</scope>
    <source>
        <strain evidence="6 7">An829</strain>
    </source>
</reference>
<dbReference type="SUPFAM" id="SSF52540">
    <property type="entry name" value="P-loop containing nucleoside triphosphate hydrolases"/>
    <property type="match status" value="1"/>
</dbReference>
<keyword evidence="2" id="KW-0547">Nucleotide-binding</keyword>
<evidence type="ECO:0000259" key="5">
    <source>
        <dbReference type="SMART" id="SM00382"/>
    </source>
</evidence>
<evidence type="ECO:0000313" key="7">
    <source>
        <dbReference type="Proteomes" id="UP000715095"/>
    </source>
</evidence>
<dbReference type="InterPro" id="IPR003593">
    <property type="entry name" value="AAA+_ATPase"/>
</dbReference>
<dbReference type="PANTHER" id="PTHR42759">
    <property type="entry name" value="MOXR FAMILY PROTEIN"/>
    <property type="match status" value="1"/>
</dbReference>
<dbReference type="PANTHER" id="PTHR42759:SF1">
    <property type="entry name" value="MAGNESIUM-CHELATASE SUBUNIT CHLD"/>
    <property type="match status" value="1"/>
</dbReference>
<dbReference type="CDD" id="cd00009">
    <property type="entry name" value="AAA"/>
    <property type="match status" value="1"/>
</dbReference>
<evidence type="ECO:0000256" key="3">
    <source>
        <dbReference type="ARBA" id="ARBA00022840"/>
    </source>
</evidence>
<keyword evidence="3" id="KW-0067">ATP-binding</keyword>
<dbReference type="Pfam" id="PF08406">
    <property type="entry name" value="CbbQ_C"/>
    <property type="match status" value="1"/>
</dbReference>
<dbReference type="InterPro" id="IPR011704">
    <property type="entry name" value="ATPase_dyneun-rel_AAA"/>
</dbReference>